<dbReference type="EMBL" id="KQ982762">
    <property type="protein sequence ID" value="KYQ51020.1"/>
    <property type="molecule type" value="Genomic_DNA"/>
</dbReference>
<dbReference type="Pfam" id="PF10504">
    <property type="entry name" value="DUF2452"/>
    <property type="match status" value="1"/>
</dbReference>
<dbReference type="PANTHER" id="PTHR14553">
    <property type="entry name" value="UNCHARACTERIZED PROTEIN C1ORF50"/>
    <property type="match status" value="1"/>
</dbReference>
<dbReference type="AlphaFoldDB" id="A0A151WT10"/>
<reference evidence="1 2" key="1">
    <citation type="submission" date="2015-09" db="EMBL/GenBank/DDBJ databases">
        <title>Trachymyrmex zeteki WGS genome.</title>
        <authorList>
            <person name="Nygaard S."/>
            <person name="Hu H."/>
            <person name="Boomsma J."/>
            <person name="Zhang G."/>
        </authorList>
    </citation>
    <scope>NUCLEOTIDE SEQUENCE [LARGE SCALE GENOMIC DNA]</scope>
    <source>
        <strain evidence="1">Tzet28-1</strain>
        <tissue evidence="1">Whole body</tissue>
    </source>
</reference>
<dbReference type="STRING" id="64791.A0A151WT10"/>
<gene>
    <name evidence="1" type="ORF">ALC60_09816</name>
</gene>
<dbReference type="KEGG" id="mzt:108726518"/>
<name>A0A151WT10_9HYME</name>
<dbReference type="Proteomes" id="UP000075809">
    <property type="component" value="Unassembled WGS sequence"/>
</dbReference>
<keyword evidence="2" id="KW-1185">Reference proteome</keyword>
<dbReference type="PANTHER" id="PTHR14553:SF1">
    <property type="entry name" value="SIMILAR TO CHROMOSOME 1 OPEN READING FRAME 50"/>
    <property type="match status" value="1"/>
</dbReference>
<organism evidence="1 2">
    <name type="scientific">Mycetomoellerius zeteki</name>
    <dbReference type="NCBI Taxonomy" id="64791"/>
    <lineage>
        <taxon>Eukaryota</taxon>
        <taxon>Metazoa</taxon>
        <taxon>Ecdysozoa</taxon>
        <taxon>Arthropoda</taxon>
        <taxon>Hexapoda</taxon>
        <taxon>Insecta</taxon>
        <taxon>Pterygota</taxon>
        <taxon>Neoptera</taxon>
        <taxon>Endopterygota</taxon>
        <taxon>Hymenoptera</taxon>
        <taxon>Apocrita</taxon>
        <taxon>Aculeata</taxon>
        <taxon>Formicoidea</taxon>
        <taxon>Formicidae</taxon>
        <taxon>Myrmicinae</taxon>
        <taxon>Mycetomoellerius</taxon>
    </lineage>
</organism>
<evidence type="ECO:0000313" key="1">
    <source>
        <dbReference type="EMBL" id="KYQ51020.1"/>
    </source>
</evidence>
<evidence type="ECO:0000313" key="2">
    <source>
        <dbReference type="Proteomes" id="UP000075809"/>
    </source>
</evidence>
<proteinExistence type="predicted"/>
<dbReference type="OrthoDB" id="9995764at2759"/>
<accession>A0A151WT10</accession>
<dbReference type="InterPro" id="IPR019534">
    <property type="entry name" value="DUF2452"/>
</dbReference>
<protein>
    <submittedName>
        <fullName evidence="1">Uncharacterized protein C1orf50 like protein</fullName>
    </submittedName>
</protein>
<sequence length="192" mass="21528">MDNSNTMDAANSLHDFPNTVTLVERNTMPQGISLIDPAAVAKSSKQDLMALVTEIKKADDCVKANACNKLQVIAEQIRFLQRQAEGILAEAERNAKLHHVPCNFVKQSGHIYHLYQRESGQFYFSMLSPEEWGSLAPSQNYMGSFRLEQDRSWTPLSKLQAKNDELNLIGKFLPSDTTANAFLHSVMLNNSK</sequence>